<organism evidence="3 4">
    <name type="scientific">Ridgeia piscesae</name>
    <name type="common">Tubeworm</name>
    <dbReference type="NCBI Taxonomy" id="27915"/>
    <lineage>
        <taxon>Eukaryota</taxon>
        <taxon>Metazoa</taxon>
        <taxon>Spiralia</taxon>
        <taxon>Lophotrochozoa</taxon>
        <taxon>Annelida</taxon>
        <taxon>Polychaeta</taxon>
        <taxon>Sedentaria</taxon>
        <taxon>Canalipalpata</taxon>
        <taxon>Sabellida</taxon>
        <taxon>Siboglinidae</taxon>
        <taxon>Ridgeia</taxon>
    </lineage>
</organism>
<proteinExistence type="predicted"/>
<comment type="caution">
    <text evidence="3">The sequence shown here is derived from an EMBL/GenBank/DDBJ whole genome shotgun (WGS) entry which is preliminary data.</text>
</comment>
<dbReference type="SMART" id="SM00875">
    <property type="entry name" value="BACK"/>
    <property type="match status" value="1"/>
</dbReference>
<dbReference type="Proteomes" id="UP001209878">
    <property type="component" value="Unassembled WGS sequence"/>
</dbReference>
<evidence type="ECO:0000256" key="1">
    <source>
        <dbReference type="SAM" id="MobiDB-lite"/>
    </source>
</evidence>
<dbReference type="EMBL" id="JAODUO010000995">
    <property type="protein sequence ID" value="KAK2172068.1"/>
    <property type="molecule type" value="Genomic_DNA"/>
</dbReference>
<dbReference type="PANTHER" id="PTHR24410">
    <property type="entry name" value="HL07962P-RELATED"/>
    <property type="match status" value="1"/>
</dbReference>
<feature type="compositionally biased region" description="Low complexity" evidence="1">
    <location>
        <begin position="187"/>
        <end position="197"/>
    </location>
</feature>
<dbReference type="Pfam" id="PF07707">
    <property type="entry name" value="BACK"/>
    <property type="match status" value="1"/>
</dbReference>
<evidence type="ECO:0000313" key="3">
    <source>
        <dbReference type="EMBL" id="KAK2172068.1"/>
    </source>
</evidence>
<feature type="region of interest" description="Disordered" evidence="1">
    <location>
        <begin position="185"/>
        <end position="217"/>
    </location>
</feature>
<sequence>MPPKLKVLKTHQCDGLACEVCRNPRVVIRPFLSDMSGCSRSNFSTLPPTAALYNKPTLSDTTLKVGDESFYVHRLILSAGSEVFARMLGTEWKECGEPELELNEEPDCAAIFDRFLYYFYTGTITITESVVIPLFTLADKYDVRPLYDECVKVIENGLKVYVMSRSPKPVIDVATRPPGVFVVRPLDSPTTSTSSDSDYSESDDMDTASAAMPSQNTTGSTTVVKSFVMVASETFPLVLVIKILTFCNNSRITSAALYNLEARLKKQIQQERYGVWNDLDRDLLLRMLADGNFYCNEYTLFKAAKSWLEYQPETHRGNAAMVAEVLSCVRYPMMDRKQLYAVENDPLMQSCPAATTLLQEALRYKLFKDVGRSDDLAKWQGPQFEARQVKCSDRTEPINLCINSKNGLHKT</sequence>
<dbReference type="InterPro" id="IPR051481">
    <property type="entry name" value="BTB-POZ/Galectin-3-binding"/>
</dbReference>
<dbReference type="Gene3D" id="3.30.710.10">
    <property type="entry name" value="Potassium Channel Kv1.1, Chain A"/>
    <property type="match status" value="1"/>
</dbReference>
<evidence type="ECO:0000259" key="2">
    <source>
        <dbReference type="PROSITE" id="PS50097"/>
    </source>
</evidence>
<feature type="domain" description="BTB" evidence="2">
    <location>
        <begin position="59"/>
        <end position="128"/>
    </location>
</feature>
<dbReference type="AlphaFoldDB" id="A0AAD9KI66"/>
<keyword evidence="4" id="KW-1185">Reference proteome</keyword>
<name>A0AAD9KI66_RIDPI</name>
<evidence type="ECO:0000313" key="4">
    <source>
        <dbReference type="Proteomes" id="UP001209878"/>
    </source>
</evidence>
<dbReference type="SUPFAM" id="SSF54695">
    <property type="entry name" value="POZ domain"/>
    <property type="match status" value="1"/>
</dbReference>
<accession>A0AAD9KI66</accession>
<dbReference type="InterPro" id="IPR011333">
    <property type="entry name" value="SKP1/BTB/POZ_sf"/>
</dbReference>
<dbReference type="SMART" id="SM00225">
    <property type="entry name" value="BTB"/>
    <property type="match status" value="1"/>
</dbReference>
<dbReference type="Pfam" id="PF00651">
    <property type="entry name" value="BTB"/>
    <property type="match status" value="1"/>
</dbReference>
<reference evidence="3" key="1">
    <citation type="journal article" date="2023" name="Mol. Biol. Evol.">
        <title>Third-Generation Sequencing Reveals the Adaptive Role of the Epigenome in Three Deep-Sea Polychaetes.</title>
        <authorList>
            <person name="Perez M."/>
            <person name="Aroh O."/>
            <person name="Sun Y."/>
            <person name="Lan Y."/>
            <person name="Juniper S.K."/>
            <person name="Young C.R."/>
            <person name="Angers B."/>
            <person name="Qian P.Y."/>
        </authorList>
    </citation>
    <scope>NUCLEOTIDE SEQUENCE</scope>
    <source>
        <strain evidence="3">R07B-5</strain>
    </source>
</reference>
<protein>
    <recommendedName>
        <fullName evidence="2">BTB domain-containing protein</fullName>
    </recommendedName>
</protein>
<dbReference type="Gene3D" id="1.25.40.420">
    <property type="match status" value="1"/>
</dbReference>
<dbReference type="InterPro" id="IPR000210">
    <property type="entry name" value="BTB/POZ_dom"/>
</dbReference>
<dbReference type="PROSITE" id="PS50097">
    <property type="entry name" value="BTB"/>
    <property type="match status" value="1"/>
</dbReference>
<gene>
    <name evidence="3" type="ORF">NP493_995g00086</name>
</gene>
<dbReference type="InterPro" id="IPR011705">
    <property type="entry name" value="BACK"/>
</dbReference>
<dbReference type="PANTHER" id="PTHR24410:SF47">
    <property type="entry name" value="BTB DOMAIN-CONTAINING PROTEIN"/>
    <property type="match status" value="1"/>
</dbReference>